<proteinExistence type="predicted"/>
<dbReference type="Pfam" id="PF00724">
    <property type="entry name" value="Oxidored_FMN"/>
    <property type="match status" value="1"/>
</dbReference>
<dbReference type="InterPro" id="IPR001155">
    <property type="entry name" value="OxRdtase_FMN_N"/>
</dbReference>
<protein>
    <recommendedName>
        <fullName evidence="3">NADH:flavin oxidoreductase/NADH oxidase N-terminal domain-containing protein</fullName>
    </recommendedName>
</protein>
<reference evidence="4 5" key="1">
    <citation type="submission" date="2023-05" db="EMBL/GenBank/DDBJ databases">
        <title>Sedimentitalea sp. nov. JM2-8.</title>
        <authorList>
            <person name="Huang J."/>
        </authorList>
    </citation>
    <scope>NUCLEOTIDE SEQUENCE [LARGE SCALE GENOMIC DNA]</scope>
    <source>
        <strain evidence="4 5">JM2-8</strain>
    </source>
</reference>
<evidence type="ECO:0000259" key="3">
    <source>
        <dbReference type="Pfam" id="PF00724"/>
    </source>
</evidence>
<dbReference type="InterPro" id="IPR051799">
    <property type="entry name" value="NADH_flavin_oxidoreductase"/>
</dbReference>
<dbReference type="Gene3D" id="3.20.20.70">
    <property type="entry name" value="Aldolase class I"/>
    <property type="match status" value="1"/>
</dbReference>
<dbReference type="SUPFAM" id="SSF51395">
    <property type="entry name" value="FMN-linked oxidoreductases"/>
    <property type="match status" value="1"/>
</dbReference>
<dbReference type="InterPro" id="IPR013785">
    <property type="entry name" value="Aldolase_TIM"/>
</dbReference>
<organism evidence="4 5">
    <name type="scientific">Sedimentitalea xiamensis</name>
    <dbReference type="NCBI Taxonomy" id="3050037"/>
    <lineage>
        <taxon>Bacteria</taxon>
        <taxon>Pseudomonadati</taxon>
        <taxon>Pseudomonadota</taxon>
        <taxon>Alphaproteobacteria</taxon>
        <taxon>Rhodobacterales</taxon>
        <taxon>Paracoccaceae</taxon>
        <taxon>Sedimentitalea</taxon>
    </lineage>
</organism>
<dbReference type="Proteomes" id="UP001227126">
    <property type="component" value="Unassembled WGS sequence"/>
</dbReference>
<keyword evidence="1" id="KW-0285">Flavoprotein</keyword>
<feature type="domain" description="NADH:flavin oxidoreductase/NADH oxidase N-terminal" evidence="3">
    <location>
        <begin position="4"/>
        <end position="45"/>
    </location>
</feature>
<dbReference type="PANTHER" id="PTHR43656:SF2">
    <property type="entry name" value="BINDING OXIDOREDUCTASE, PUTATIVE (AFU_ORTHOLOGUE AFUA_2G08260)-RELATED"/>
    <property type="match status" value="1"/>
</dbReference>
<gene>
    <name evidence="4" type="ORF">QO034_11740</name>
</gene>
<evidence type="ECO:0000313" key="5">
    <source>
        <dbReference type="Proteomes" id="UP001227126"/>
    </source>
</evidence>
<dbReference type="RefSeq" id="WP_284485726.1">
    <property type="nucleotide sequence ID" value="NZ_JASNJE010000013.1"/>
</dbReference>
<sequence>MWNHAARGYLLSQFLSPLTNLRSGRWGLALENHARILIGIVRARRKESRPESP</sequence>
<keyword evidence="2" id="KW-0560">Oxidoreductase</keyword>
<dbReference type="PANTHER" id="PTHR43656">
    <property type="entry name" value="BINDING OXIDOREDUCTASE, PUTATIVE (AFU_ORTHOLOGUE AFUA_2G08260)-RELATED"/>
    <property type="match status" value="1"/>
</dbReference>
<evidence type="ECO:0000313" key="4">
    <source>
        <dbReference type="EMBL" id="MDK3073787.1"/>
    </source>
</evidence>
<evidence type="ECO:0000256" key="1">
    <source>
        <dbReference type="ARBA" id="ARBA00022630"/>
    </source>
</evidence>
<evidence type="ECO:0000256" key="2">
    <source>
        <dbReference type="ARBA" id="ARBA00023002"/>
    </source>
</evidence>
<comment type="caution">
    <text evidence="4">The sequence shown here is derived from an EMBL/GenBank/DDBJ whole genome shotgun (WGS) entry which is preliminary data.</text>
</comment>
<dbReference type="EMBL" id="JASNJE010000013">
    <property type="protein sequence ID" value="MDK3073787.1"/>
    <property type="molecule type" value="Genomic_DNA"/>
</dbReference>
<name>A0ABT7FF98_9RHOB</name>
<accession>A0ABT7FF98</accession>
<keyword evidence="5" id="KW-1185">Reference proteome</keyword>